<dbReference type="InterPro" id="IPR012338">
    <property type="entry name" value="Beta-lactam/transpept-like"/>
</dbReference>
<protein>
    <submittedName>
        <fullName evidence="5">Unannotated protein</fullName>
    </submittedName>
</protein>
<dbReference type="PANTHER" id="PTHR32282">
    <property type="entry name" value="BINDING PROTEIN TRANSPEPTIDASE, PUTATIVE-RELATED"/>
    <property type="match status" value="1"/>
</dbReference>
<dbReference type="PANTHER" id="PTHR32282:SF34">
    <property type="entry name" value="PENICILLIN-BINDING PROTEIN 1A"/>
    <property type="match status" value="1"/>
</dbReference>
<dbReference type="GO" id="GO:0008658">
    <property type="term" value="F:penicillin binding"/>
    <property type="evidence" value="ECO:0007669"/>
    <property type="project" value="InterPro"/>
</dbReference>
<evidence type="ECO:0000256" key="2">
    <source>
        <dbReference type="ARBA" id="ARBA00022679"/>
    </source>
</evidence>
<dbReference type="GO" id="GO:0030288">
    <property type="term" value="C:outer membrane-bounded periplasmic space"/>
    <property type="evidence" value="ECO:0007669"/>
    <property type="project" value="TreeGrafter"/>
</dbReference>
<evidence type="ECO:0000256" key="1">
    <source>
        <dbReference type="ARBA" id="ARBA00022676"/>
    </source>
</evidence>
<dbReference type="GO" id="GO:0009252">
    <property type="term" value="P:peptidoglycan biosynthetic process"/>
    <property type="evidence" value="ECO:0007669"/>
    <property type="project" value="TreeGrafter"/>
</dbReference>
<dbReference type="GO" id="GO:0008955">
    <property type="term" value="F:peptidoglycan glycosyltransferase activity"/>
    <property type="evidence" value="ECO:0007669"/>
    <property type="project" value="TreeGrafter"/>
</dbReference>
<evidence type="ECO:0000259" key="4">
    <source>
        <dbReference type="Pfam" id="PF00905"/>
    </source>
</evidence>
<dbReference type="InterPro" id="IPR050396">
    <property type="entry name" value="Glycosyltr_51/Transpeptidase"/>
</dbReference>
<accession>A0A6J6W0C8</accession>
<evidence type="ECO:0000313" key="5">
    <source>
        <dbReference type="EMBL" id="CAB4778442.1"/>
    </source>
</evidence>
<dbReference type="Gene3D" id="3.40.710.10">
    <property type="entry name" value="DD-peptidase/beta-lactamase superfamily"/>
    <property type="match status" value="1"/>
</dbReference>
<gene>
    <name evidence="5" type="ORF">UFOPK2907_00991</name>
</gene>
<dbReference type="AlphaFoldDB" id="A0A6J6W0C8"/>
<proteinExistence type="predicted"/>
<dbReference type="Pfam" id="PF00905">
    <property type="entry name" value="Transpeptidase"/>
    <property type="match status" value="1"/>
</dbReference>
<sequence length="200" mass="20412">MMPTPSVVLGVASPHVIDVAAAYATFASQGIYAKPFLVSQVQGANKGVLYQSKPQGQEVFSKDVMADLTYALSEVVRSGTATYGTAGLGRPAAGKTGTSEQNASAWFSGYTPQLAASVAFFRDSASETLNGIGGLTSVTGGTFPAKVWTAFMKGALKGEPKLKFPAPVHIGGEVETVMSSPTPVSVPVAPTDPAIPSGGN</sequence>
<dbReference type="EMBL" id="CAEZZR010000092">
    <property type="protein sequence ID" value="CAB4778442.1"/>
    <property type="molecule type" value="Genomic_DNA"/>
</dbReference>
<organism evidence="5">
    <name type="scientific">freshwater metagenome</name>
    <dbReference type="NCBI Taxonomy" id="449393"/>
    <lineage>
        <taxon>unclassified sequences</taxon>
        <taxon>metagenomes</taxon>
        <taxon>ecological metagenomes</taxon>
    </lineage>
</organism>
<evidence type="ECO:0000256" key="3">
    <source>
        <dbReference type="SAM" id="MobiDB-lite"/>
    </source>
</evidence>
<feature type="compositionally biased region" description="Low complexity" evidence="3">
    <location>
        <begin position="179"/>
        <end position="192"/>
    </location>
</feature>
<dbReference type="SUPFAM" id="SSF56601">
    <property type="entry name" value="beta-lactamase/transpeptidase-like"/>
    <property type="match status" value="1"/>
</dbReference>
<feature type="domain" description="Penicillin-binding protein transpeptidase" evidence="4">
    <location>
        <begin position="18"/>
        <end position="120"/>
    </location>
</feature>
<reference evidence="5" key="1">
    <citation type="submission" date="2020-05" db="EMBL/GenBank/DDBJ databases">
        <authorList>
            <person name="Chiriac C."/>
            <person name="Salcher M."/>
            <person name="Ghai R."/>
            <person name="Kavagutti S V."/>
        </authorList>
    </citation>
    <scope>NUCLEOTIDE SEQUENCE</scope>
</reference>
<name>A0A6J6W0C8_9ZZZZ</name>
<feature type="region of interest" description="Disordered" evidence="3">
    <location>
        <begin position="179"/>
        <end position="200"/>
    </location>
</feature>
<keyword evidence="1" id="KW-0328">Glycosyltransferase</keyword>
<dbReference type="InterPro" id="IPR001460">
    <property type="entry name" value="PCN-bd_Tpept"/>
</dbReference>
<keyword evidence="2" id="KW-0808">Transferase</keyword>